<gene>
    <name evidence="2" type="ORF">MOC_2820</name>
</gene>
<evidence type="ECO:0000256" key="1">
    <source>
        <dbReference type="SAM" id="MobiDB-lite"/>
    </source>
</evidence>
<dbReference type="EMBL" id="CP003811">
    <property type="protein sequence ID" value="AIQ90575.1"/>
    <property type="molecule type" value="Genomic_DNA"/>
</dbReference>
<dbReference type="HOGENOM" id="CLU_3063348_0_0_5"/>
<evidence type="ECO:0000313" key="3">
    <source>
        <dbReference type="Proteomes" id="UP000029492"/>
    </source>
</evidence>
<name>A0A089NVI6_9HYPH</name>
<evidence type="ECO:0000313" key="2">
    <source>
        <dbReference type="EMBL" id="AIQ90575.1"/>
    </source>
</evidence>
<dbReference type="STRING" id="693986.MOC_2820"/>
<keyword evidence="3" id="KW-1185">Reference proteome</keyword>
<organism evidence="2 3">
    <name type="scientific">Methylobacterium oryzae CBMB20</name>
    <dbReference type="NCBI Taxonomy" id="693986"/>
    <lineage>
        <taxon>Bacteria</taxon>
        <taxon>Pseudomonadati</taxon>
        <taxon>Pseudomonadota</taxon>
        <taxon>Alphaproteobacteria</taxon>
        <taxon>Hyphomicrobiales</taxon>
        <taxon>Methylobacteriaceae</taxon>
        <taxon>Methylobacterium</taxon>
    </lineage>
</organism>
<proteinExistence type="predicted"/>
<sequence>MVAGPIHRTGLRVLSKATGSTRPVNGLGSAQAAARAADRAGNTTDDGRAFRDG</sequence>
<reference evidence="2 3" key="1">
    <citation type="journal article" date="2014" name="PLoS ONE">
        <title>Genome Information of Methylobacterium oryzae, a Plant-Probiotic Methylotroph in the Phyllosphere.</title>
        <authorList>
            <person name="Kwak M.J."/>
            <person name="Jeong H."/>
            <person name="Madhaiyan M."/>
            <person name="Lee Y."/>
            <person name="Sa T.M."/>
            <person name="Oh T.K."/>
            <person name="Kim J.F."/>
        </authorList>
    </citation>
    <scope>NUCLEOTIDE SEQUENCE [LARGE SCALE GENOMIC DNA]</scope>
    <source>
        <strain evidence="2 3">CBMB20</strain>
    </source>
</reference>
<accession>A0A089NVI6</accession>
<dbReference type="KEGG" id="mor:MOC_2820"/>
<dbReference type="AlphaFoldDB" id="A0A089NVI6"/>
<dbReference type="Proteomes" id="UP000029492">
    <property type="component" value="Chromosome"/>
</dbReference>
<protein>
    <submittedName>
        <fullName evidence="2">Protein of unassigned function</fullName>
    </submittedName>
</protein>
<feature type="region of interest" description="Disordered" evidence="1">
    <location>
        <begin position="15"/>
        <end position="53"/>
    </location>
</feature>